<dbReference type="AlphaFoldDB" id="A0AAN6GGW5"/>
<keyword evidence="4" id="KW-1185">Reference proteome</keyword>
<dbReference type="Proteomes" id="UP001176521">
    <property type="component" value="Unassembled WGS sequence"/>
</dbReference>
<dbReference type="EMBL" id="JAPDMQ010000074">
    <property type="protein sequence ID" value="KAK0536573.1"/>
    <property type="molecule type" value="Genomic_DNA"/>
</dbReference>
<gene>
    <name evidence="3" type="ORF">OC842_001932</name>
</gene>
<accession>A0AAN6GGW5</accession>
<feature type="chain" id="PRO_5042974539" description="Deoxyribonuclease NucA/NucB domain-containing protein" evidence="1">
    <location>
        <begin position="20"/>
        <end position="365"/>
    </location>
</feature>
<feature type="signal peptide" evidence="1">
    <location>
        <begin position="1"/>
        <end position="19"/>
    </location>
</feature>
<evidence type="ECO:0000313" key="3">
    <source>
        <dbReference type="EMBL" id="KAK0536573.1"/>
    </source>
</evidence>
<name>A0AAN6GGW5_9BASI</name>
<evidence type="ECO:0000313" key="4">
    <source>
        <dbReference type="Proteomes" id="UP001176521"/>
    </source>
</evidence>
<sequence length="365" mass="39463">MKTAFLSLLSLCTVSLTVAIPSLTFNCRAYPDVCDHHVYANGCANFRFVLPQNGFHRDGNADDSISSKRRRAVGCGGVTNCGDNSDCDEIPYASTYDGGLGCYGVSAGYKGPQSDLYNRGSHHCVNRSQNRRHGNTVKQFYADSNIGDSQKLWVLCLIMITAYTVSNPYLTLSIPSSSSFAPIRSPSPLLSYITVERAASNYPSGTFGYKQAVVETKYRNAKTRAAQIKLRAQYQANCLAYAQTGQQAILSRSSRSGVCPDKNTARWATNRNTTAAVAEDDDDAFDSARSDNGNAAAIAAAAADGFGLDQPRQVLTLSSGTEVYALYGAPEFKLGYNVTLHGDKPVDAEGNFHTWNETVVGIHFD</sequence>
<dbReference type="InterPro" id="IPR029476">
    <property type="entry name" value="DNase_NucA_NucB"/>
</dbReference>
<proteinExistence type="predicted"/>
<comment type="caution">
    <text evidence="3">The sequence shown here is derived from an EMBL/GenBank/DDBJ whole genome shotgun (WGS) entry which is preliminary data.</text>
</comment>
<protein>
    <recommendedName>
        <fullName evidence="2">Deoxyribonuclease NucA/NucB domain-containing protein</fullName>
    </recommendedName>
</protein>
<evidence type="ECO:0000259" key="2">
    <source>
        <dbReference type="Pfam" id="PF14040"/>
    </source>
</evidence>
<keyword evidence="1" id="KW-0732">Signal</keyword>
<reference evidence="3" key="1">
    <citation type="journal article" date="2023" name="PhytoFront">
        <title>Draft Genome Resources of Seven Strains of Tilletia horrida, Causal Agent of Kernel Smut of Rice.</title>
        <authorList>
            <person name="Khanal S."/>
            <person name="Antony Babu S."/>
            <person name="Zhou X.G."/>
        </authorList>
    </citation>
    <scope>NUCLEOTIDE SEQUENCE</scope>
    <source>
        <strain evidence="3">TX3</strain>
    </source>
</reference>
<organism evidence="3 4">
    <name type="scientific">Tilletia horrida</name>
    <dbReference type="NCBI Taxonomy" id="155126"/>
    <lineage>
        <taxon>Eukaryota</taxon>
        <taxon>Fungi</taxon>
        <taxon>Dikarya</taxon>
        <taxon>Basidiomycota</taxon>
        <taxon>Ustilaginomycotina</taxon>
        <taxon>Exobasidiomycetes</taxon>
        <taxon>Tilletiales</taxon>
        <taxon>Tilletiaceae</taxon>
        <taxon>Tilletia</taxon>
    </lineage>
</organism>
<feature type="domain" description="Deoxyribonuclease NucA/NucB" evidence="2">
    <location>
        <begin position="53"/>
        <end position="151"/>
    </location>
</feature>
<evidence type="ECO:0000256" key="1">
    <source>
        <dbReference type="SAM" id="SignalP"/>
    </source>
</evidence>
<dbReference type="Pfam" id="PF14040">
    <property type="entry name" value="DNase_NucA_NucB"/>
    <property type="match status" value="1"/>
</dbReference>